<dbReference type="Proteomes" id="UP000431744">
    <property type="component" value="Unassembled WGS sequence"/>
</dbReference>
<dbReference type="PANTHER" id="PTHR43283">
    <property type="entry name" value="BETA-LACTAMASE-RELATED"/>
    <property type="match status" value="1"/>
</dbReference>
<name>A0A6H9WED1_9MICO</name>
<dbReference type="AlphaFoldDB" id="A0A6H9WED1"/>
<dbReference type="RefSeq" id="WP_158027864.1">
    <property type="nucleotide sequence ID" value="NZ_BMHG01000001.1"/>
</dbReference>
<proteinExistence type="predicted"/>
<dbReference type="SUPFAM" id="SSF56601">
    <property type="entry name" value="beta-lactamase/transpeptidase-like"/>
    <property type="match status" value="1"/>
</dbReference>
<dbReference type="InterPro" id="IPR001466">
    <property type="entry name" value="Beta-lactam-related"/>
</dbReference>
<keyword evidence="3" id="KW-1185">Reference proteome</keyword>
<comment type="caution">
    <text evidence="2">The sequence shown here is derived from an EMBL/GenBank/DDBJ whole genome shotgun (WGS) entry which is preliminary data.</text>
</comment>
<sequence length="380" mass="40791">MGTFTDLHLFTGAPQLENFGRIVELMPTRTMAPSSAPLEWPVGEPTDLPETYDFLGEQRSTRRYLVDADVAGLLVLKNGEIRHEWYGPTSGPDVPWLSMSVAKSFVSLLVGIAVEAGHIASIDDAISEYIAVEPGTAYDGVAIQSVLQMSSGARWNEDYSDPEADPLRTAQAVAGTPGGLDRLVATLPRDLPADTLCRYNSCDTQALAALVRAATGQTLADYLQAKVCEPLGFTSPGAWIIDAEGVDAGFAGLNLVARDYARIGELYRNGGVFDGTRVVSADWVRASTRANEPHTQPGEVTVGGTRLPVGYGYQWWVHPGGRGDFSAIGVYNQYVYVDPGTQTTIVMNSATRLFGSSPDPSVNMDIDVTSLFRAIADHVA</sequence>
<gene>
    <name evidence="2" type="ORF">F8O04_03065</name>
</gene>
<evidence type="ECO:0000259" key="1">
    <source>
        <dbReference type="Pfam" id="PF00144"/>
    </source>
</evidence>
<keyword evidence="2" id="KW-0378">Hydrolase</keyword>
<evidence type="ECO:0000313" key="3">
    <source>
        <dbReference type="Proteomes" id="UP000431744"/>
    </source>
</evidence>
<dbReference type="Gene3D" id="3.40.710.10">
    <property type="entry name" value="DD-peptidase/beta-lactamase superfamily"/>
    <property type="match status" value="1"/>
</dbReference>
<reference evidence="2 3" key="1">
    <citation type="submission" date="2019-09" db="EMBL/GenBank/DDBJ databases">
        <title>Phylogeny of genus Pseudoclavibacter and closely related genus.</title>
        <authorList>
            <person name="Li Y."/>
        </authorList>
    </citation>
    <scope>NUCLEOTIDE SEQUENCE [LARGE SCALE GENOMIC DNA]</scope>
    <source>
        <strain evidence="2 3">EGI 60007</strain>
    </source>
</reference>
<dbReference type="EMBL" id="WBJY01000001">
    <property type="protein sequence ID" value="KAB1649272.1"/>
    <property type="molecule type" value="Genomic_DNA"/>
</dbReference>
<dbReference type="InterPro" id="IPR012338">
    <property type="entry name" value="Beta-lactam/transpept-like"/>
</dbReference>
<protein>
    <submittedName>
        <fullName evidence="2">Serine hydrolase</fullName>
    </submittedName>
</protein>
<dbReference type="GO" id="GO:0016787">
    <property type="term" value="F:hydrolase activity"/>
    <property type="evidence" value="ECO:0007669"/>
    <property type="project" value="UniProtKB-KW"/>
</dbReference>
<evidence type="ECO:0000313" key="2">
    <source>
        <dbReference type="EMBL" id="KAB1649272.1"/>
    </source>
</evidence>
<organism evidence="2 3">
    <name type="scientific">Pseudoclavibacter endophyticus</name>
    <dbReference type="NCBI Taxonomy" id="1778590"/>
    <lineage>
        <taxon>Bacteria</taxon>
        <taxon>Bacillati</taxon>
        <taxon>Actinomycetota</taxon>
        <taxon>Actinomycetes</taxon>
        <taxon>Micrococcales</taxon>
        <taxon>Microbacteriaceae</taxon>
        <taxon>Pseudoclavibacter</taxon>
    </lineage>
</organism>
<dbReference type="Pfam" id="PF00144">
    <property type="entry name" value="Beta-lactamase"/>
    <property type="match status" value="1"/>
</dbReference>
<feature type="domain" description="Beta-lactamase-related" evidence="1">
    <location>
        <begin position="71"/>
        <end position="350"/>
    </location>
</feature>
<accession>A0A6H9WED1</accession>
<dbReference type="PANTHER" id="PTHR43283:SF14">
    <property type="entry name" value="BLL8153 PROTEIN"/>
    <property type="match status" value="1"/>
</dbReference>
<dbReference type="InterPro" id="IPR050789">
    <property type="entry name" value="Diverse_Enzym_Activities"/>
</dbReference>
<dbReference type="OrthoDB" id="9814204at2"/>